<evidence type="ECO:0000256" key="2">
    <source>
        <dbReference type="ARBA" id="ARBA00023140"/>
    </source>
</evidence>
<dbReference type="GO" id="GO:0005778">
    <property type="term" value="C:peroxisomal membrane"/>
    <property type="evidence" value="ECO:0007669"/>
    <property type="project" value="UniProtKB-SubCell"/>
</dbReference>
<evidence type="ECO:0000313" key="4">
    <source>
        <dbReference type="EMBL" id="JAI61467.1"/>
    </source>
</evidence>
<sequence>MGLGDVVSVLETYRGREKTLRTLQYGLLFLTPAARDSPSTKAVLEAISAQVGGVRVILRLFDDLSMLQYSKEVLRQSKGKDWIVRWLEVANIVVDQLFFPVEHLAWARDVKILRGSSSSLWHASLLLWAASLVLTILRSLRKISLMQQNNVRLAAEEKERQEEKYETELLTIIMHAADLLNALNWLPNRPWSKPFPVWQVRSQRTWRPWHLPFPLWQVGVFGLVSSLIGFQKLIQPRL</sequence>
<comment type="subcellular location">
    <subcellularLocation>
        <location evidence="3">Peroxisome membrane</location>
    </subcellularLocation>
</comment>
<dbReference type="InterPro" id="IPR026510">
    <property type="entry name" value="PEX11C_met"/>
</dbReference>
<proteinExistence type="predicted"/>
<dbReference type="PANTHER" id="PTHR20990">
    <property type="entry name" value="PEROXISOMAL BIOGENESIS FACTOR 11"/>
    <property type="match status" value="1"/>
</dbReference>
<protein>
    <submittedName>
        <fullName evidence="4">Uncharacterized protein</fullName>
    </submittedName>
</protein>
<evidence type="ECO:0000256" key="3">
    <source>
        <dbReference type="ARBA" id="ARBA00046271"/>
    </source>
</evidence>
<dbReference type="AlphaFoldDB" id="A0A0P4W787"/>
<keyword evidence="1" id="KW-0472">Membrane</keyword>
<reference evidence="4" key="1">
    <citation type="submission" date="2015-09" db="EMBL/GenBank/DDBJ databases">
        <title>Scylla olivacea transcriptome.</title>
        <authorList>
            <person name="Ikhwanuddin M."/>
        </authorList>
    </citation>
    <scope>NUCLEOTIDE SEQUENCE</scope>
</reference>
<name>A0A0P4W787_SCYOL</name>
<dbReference type="EMBL" id="GDRN01084642">
    <property type="protein sequence ID" value="JAI61467.1"/>
    <property type="molecule type" value="Transcribed_RNA"/>
</dbReference>
<evidence type="ECO:0000256" key="1">
    <source>
        <dbReference type="ARBA" id="ARBA00023136"/>
    </source>
</evidence>
<accession>A0A0P4W787</accession>
<dbReference type="InterPro" id="IPR008733">
    <property type="entry name" value="PEX11"/>
</dbReference>
<dbReference type="GO" id="GO:0016559">
    <property type="term" value="P:peroxisome fission"/>
    <property type="evidence" value="ECO:0007669"/>
    <property type="project" value="InterPro"/>
</dbReference>
<dbReference type="Pfam" id="PF05648">
    <property type="entry name" value="PEX11"/>
    <property type="match status" value="1"/>
</dbReference>
<dbReference type="PANTHER" id="PTHR20990:SF1">
    <property type="entry name" value="PEROXISOMAL MEMBRANE PROTEIN 11C"/>
    <property type="match status" value="1"/>
</dbReference>
<organism evidence="4">
    <name type="scientific">Scylla olivacea</name>
    <name type="common">Orange mud crab</name>
    <name type="synonym">Cancer olivacea</name>
    <dbReference type="NCBI Taxonomy" id="85551"/>
    <lineage>
        <taxon>Eukaryota</taxon>
        <taxon>Metazoa</taxon>
        <taxon>Ecdysozoa</taxon>
        <taxon>Arthropoda</taxon>
        <taxon>Crustacea</taxon>
        <taxon>Multicrustacea</taxon>
        <taxon>Malacostraca</taxon>
        <taxon>Eumalacostraca</taxon>
        <taxon>Eucarida</taxon>
        <taxon>Decapoda</taxon>
        <taxon>Pleocyemata</taxon>
        <taxon>Brachyura</taxon>
        <taxon>Eubrachyura</taxon>
        <taxon>Portunoidea</taxon>
        <taxon>Portunidae</taxon>
        <taxon>Portuninae</taxon>
        <taxon>Scylla</taxon>
    </lineage>
</organism>
<keyword evidence="2" id="KW-0576">Peroxisome</keyword>